<dbReference type="EMBL" id="OZ075134">
    <property type="protein sequence ID" value="CAL4991075.1"/>
    <property type="molecule type" value="Genomic_DNA"/>
</dbReference>
<evidence type="ECO:0000256" key="2">
    <source>
        <dbReference type="ARBA" id="ARBA00022723"/>
    </source>
</evidence>
<evidence type="ECO:0000256" key="1">
    <source>
        <dbReference type="ARBA" id="ARBA00005889"/>
    </source>
</evidence>
<evidence type="ECO:0000259" key="8">
    <source>
        <dbReference type="PROSITE" id="PS50158"/>
    </source>
</evidence>
<dbReference type="Pfam" id="PF03101">
    <property type="entry name" value="FAR1"/>
    <property type="match status" value="1"/>
</dbReference>
<keyword evidence="4 6" id="KW-0862">Zinc</keyword>
<dbReference type="PROSITE" id="PS50966">
    <property type="entry name" value="ZF_SWIM"/>
    <property type="match status" value="1"/>
</dbReference>
<dbReference type="InterPro" id="IPR036875">
    <property type="entry name" value="Znf_CCHC_sf"/>
</dbReference>
<evidence type="ECO:0000256" key="7">
    <source>
        <dbReference type="SAM" id="MobiDB-lite"/>
    </source>
</evidence>
<comment type="similarity">
    <text evidence="1 6">Belongs to the FHY3/FAR1 family.</text>
</comment>
<dbReference type="GO" id="GO:0005634">
    <property type="term" value="C:nucleus"/>
    <property type="evidence" value="ECO:0007669"/>
    <property type="project" value="UniProtKB-SubCell"/>
</dbReference>
<organism evidence="10 11">
    <name type="scientific">Urochloa decumbens</name>
    <dbReference type="NCBI Taxonomy" id="240449"/>
    <lineage>
        <taxon>Eukaryota</taxon>
        <taxon>Viridiplantae</taxon>
        <taxon>Streptophyta</taxon>
        <taxon>Embryophyta</taxon>
        <taxon>Tracheophyta</taxon>
        <taxon>Spermatophyta</taxon>
        <taxon>Magnoliopsida</taxon>
        <taxon>Liliopsida</taxon>
        <taxon>Poales</taxon>
        <taxon>Poaceae</taxon>
        <taxon>PACMAD clade</taxon>
        <taxon>Panicoideae</taxon>
        <taxon>Panicodae</taxon>
        <taxon>Paniceae</taxon>
        <taxon>Melinidinae</taxon>
        <taxon>Urochloa</taxon>
    </lineage>
</organism>
<dbReference type="InterPro" id="IPR031052">
    <property type="entry name" value="FHY3/FAR1"/>
</dbReference>
<dbReference type="Pfam" id="PF10551">
    <property type="entry name" value="MULE"/>
    <property type="match status" value="1"/>
</dbReference>
<evidence type="ECO:0000256" key="5">
    <source>
        <dbReference type="PROSITE-ProRule" id="PRU00047"/>
    </source>
</evidence>
<keyword evidence="3 5" id="KW-0863">Zinc-finger</keyword>
<feature type="region of interest" description="Disordered" evidence="7">
    <location>
        <begin position="651"/>
        <end position="682"/>
    </location>
</feature>
<dbReference type="Proteomes" id="UP001497457">
    <property type="component" value="Chromosome 24b"/>
</dbReference>
<evidence type="ECO:0000256" key="6">
    <source>
        <dbReference type="RuleBase" id="RU367018"/>
    </source>
</evidence>
<feature type="domain" description="CCHC-type" evidence="8">
    <location>
        <begin position="705"/>
        <end position="720"/>
    </location>
</feature>
<dbReference type="PANTHER" id="PTHR31669:SF168">
    <property type="entry name" value="PROTEIN FAR1-RELATED SEQUENCE"/>
    <property type="match status" value="1"/>
</dbReference>
<protein>
    <recommendedName>
        <fullName evidence="6">Protein FAR1-RELATED SEQUENCE</fullName>
    </recommendedName>
</protein>
<evidence type="ECO:0000313" key="11">
    <source>
        <dbReference type="Proteomes" id="UP001497457"/>
    </source>
</evidence>
<sequence length="729" mass="82077">MSYSGVRLPGTWNYGAVERALRNAADRGDRCIFEPEIGKLFESTEEAFEYYNMYSWERSMQDIVCACEGTGGSNDVRTVRCRCKAMIRLLRQPDDSWAVSRFVSQHTHPLARSDDLVMHLRGNNVQISRVCSIIGAMHGPAGYVPFSRQSMRSLCGRLAQESIHGDMEKTVEMFHNIRTADPGLVVKVDADEHGRIRSLFWAHGSSKTNYASFGDVVTFNTTYRTNLYNLPFDLFVGVNHHFQSVVFGAVLLTEETTEAFRWAFSSFLQTMGSEPKTILTDQCQAMRNAIVVEFPGARHRWCKWHVMKKAKESLGAVYSKNGSFRSKFHKLLDDLPTREEFEERWASLVAEYGLENNHFMVRAFEHRQMWAKPYFVDTFCAGMTSTQRSESANHMLKTYIPRAAPMHLFVSQYARLVADREADEGREDHATRQVTQQLRFGYPIEAHAASFYTRNMFSRFSHELFRSAAFSCEPGGLDASFVVKLINNVENDMEWRSQFTVCAAEDMTTFTCDRKLFDHVGVPCRHVLKVLVHLGVPEIPSSLVLKRWTIHAKDGTSTDGVTGGNRAGPDLAALHSILYSAAMELVTMGRSSRQAFEVALTFVSKGKAAISSMTVIPPVQEKIDDNRQDQTSNQAVAEGNCDLDKLCAPPRVRSRGRPAQSRLKSPIESPGASTRKRKTTVNRVGNDVFQGAATDDEADIRSGKRKCHLCGEKGHYKSTCGRKSTYTPK</sequence>
<comment type="function">
    <text evidence="6">Putative transcription activator involved in regulating light control of development.</text>
</comment>
<comment type="subcellular location">
    <subcellularLocation>
        <location evidence="6">Nucleus</location>
    </subcellularLocation>
</comment>
<dbReference type="InterPro" id="IPR006564">
    <property type="entry name" value="Znf_PMZ"/>
</dbReference>
<dbReference type="GO" id="GO:0008270">
    <property type="term" value="F:zinc ion binding"/>
    <property type="evidence" value="ECO:0007669"/>
    <property type="project" value="UniProtKB-UniRule"/>
</dbReference>
<accession>A0ABC9AZY4</accession>
<keyword evidence="11" id="KW-1185">Reference proteome</keyword>
<gene>
    <name evidence="10" type="ORF">URODEC1_LOCUS60492</name>
</gene>
<dbReference type="AlphaFoldDB" id="A0ABC9AZY4"/>
<evidence type="ECO:0000256" key="4">
    <source>
        <dbReference type="ARBA" id="ARBA00022833"/>
    </source>
</evidence>
<dbReference type="SMART" id="SM00575">
    <property type="entry name" value="ZnF_PMZ"/>
    <property type="match status" value="1"/>
</dbReference>
<dbReference type="InterPro" id="IPR018289">
    <property type="entry name" value="MULE_transposase_dom"/>
</dbReference>
<evidence type="ECO:0000313" key="10">
    <source>
        <dbReference type="EMBL" id="CAL4991075.1"/>
    </source>
</evidence>
<dbReference type="PROSITE" id="PS50158">
    <property type="entry name" value="ZF_CCHC"/>
    <property type="match status" value="1"/>
</dbReference>
<proteinExistence type="inferred from homology"/>
<name>A0ABC9AZY4_9POAL</name>
<dbReference type="InterPro" id="IPR007527">
    <property type="entry name" value="Znf_SWIM"/>
</dbReference>
<dbReference type="InterPro" id="IPR001878">
    <property type="entry name" value="Znf_CCHC"/>
</dbReference>
<keyword evidence="6" id="KW-0539">Nucleus</keyword>
<evidence type="ECO:0000259" key="9">
    <source>
        <dbReference type="PROSITE" id="PS50966"/>
    </source>
</evidence>
<dbReference type="InterPro" id="IPR004330">
    <property type="entry name" value="FAR1_DNA_bnd_dom"/>
</dbReference>
<feature type="domain" description="SWIM-type" evidence="9">
    <location>
        <begin position="499"/>
        <end position="535"/>
    </location>
</feature>
<dbReference type="SUPFAM" id="SSF57756">
    <property type="entry name" value="Retrovirus zinc finger-like domains"/>
    <property type="match status" value="1"/>
</dbReference>
<dbReference type="PANTHER" id="PTHR31669">
    <property type="entry name" value="PROTEIN FAR1-RELATED SEQUENCE 10-RELATED"/>
    <property type="match status" value="1"/>
</dbReference>
<keyword evidence="2 6" id="KW-0479">Metal-binding</keyword>
<evidence type="ECO:0000256" key="3">
    <source>
        <dbReference type="ARBA" id="ARBA00022771"/>
    </source>
</evidence>
<reference evidence="10" key="1">
    <citation type="submission" date="2024-10" db="EMBL/GenBank/DDBJ databases">
        <authorList>
            <person name="Ryan C."/>
        </authorList>
    </citation>
    <scope>NUCLEOTIDE SEQUENCE [LARGE SCALE GENOMIC DNA]</scope>
</reference>
<dbReference type="GO" id="GO:0006355">
    <property type="term" value="P:regulation of DNA-templated transcription"/>
    <property type="evidence" value="ECO:0007669"/>
    <property type="project" value="UniProtKB-UniRule"/>
</dbReference>